<dbReference type="NCBIfam" id="NF003247">
    <property type="entry name" value="PRK04204.1-3"/>
    <property type="match status" value="1"/>
</dbReference>
<dbReference type="SUPFAM" id="SSF55205">
    <property type="entry name" value="EPT/RTPC-like"/>
    <property type="match status" value="2"/>
</dbReference>
<evidence type="ECO:0000256" key="5">
    <source>
        <dbReference type="HAMAP-Rule" id="MF_00200"/>
    </source>
</evidence>
<dbReference type="GO" id="GO:0003963">
    <property type="term" value="F:RNA-3'-phosphate cyclase activity"/>
    <property type="evidence" value="ECO:0007669"/>
    <property type="project" value="UniProtKB-UniRule"/>
</dbReference>
<comment type="caution">
    <text evidence="9">The sequence shown here is derived from an EMBL/GenBank/DDBJ whole genome shotgun (WGS) entry which is preliminary data.</text>
</comment>
<dbReference type="Gene3D" id="3.65.10.20">
    <property type="entry name" value="RNA 3'-terminal phosphate cyclase domain"/>
    <property type="match status" value="1"/>
</dbReference>
<reference evidence="9 10" key="1">
    <citation type="submission" date="2019-12" db="EMBL/GenBank/DDBJ databases">
        <title>Novel species isolated from a subtropical stream in China.</title>
        <authorList>
            <person name="Lu H."/>
        </authorList>
    </citation>
    <scope>NUCLEOTIDE SEQUENCE [LARGE SCALE GENOMIC DNA]</scope>
    <source>
        <strain evidence="9 10">DS3</strain>
    </source>
</reference>
<dbReference type="NCBIfam" id="NF003246">
    <property type="entry name" value="PRK04204.1-2"/>
    <property type="match status" value="1"/>
</dbReference>
<dbReference type="SUPFAM" id="SSF52913">
    <property type="entry name" value="RNA 3'-terminal phosphate cyclase, RPTC, insert domain"/>
    <property type="match status" value="1"/>
</dbReference>
<dbReference type="InterPro" id="IPR023797">
    <property type="entry name" value="RNA3'_phos_cyclase_dom"/>
</dbReference>
<evidence type="ECO:0000256" key="4">
    <source>
        <dbReference type="ARBA" id="ARBA00024481"/>
    </source>
</evidence>
<dbReference type="NCBIfam" id="TIGR03399">
    <property type="entry name" value="RNA_3prim_cycl"/>
    <property type="match status" value="1"/>
</dbReference>
<accession>A0A6N9HPR5</accession>
<evidence type="ECO:0000256" key="6">
    <source>
        <dbReference type="NCBIfam" id="TIGR03399"/>
    </source>
</evidence>
<dbReference type="RefSeq" id="WP_161028569.1">
    <property type="nucleotide sequence ID" value="NZ_WWCJ01000035.1"/>
</dbReference>
<evidence type="ECO:0000259" key="7">
    <source>
        <dbReference type="Pfam" id="PF01137"/>
    </source>
</evidence>
<protein>
    <recommendedName>
        <fullName evidence="5 6">RNA 3'-terminal phosphate cyclase</fullName>
        <shortName evidence="5">RNA cyclase</shortName>
        <shortName evidence="5">RNA-3'-phosphate cyclase</shortName>
        <ecNumber evidence="5 6">6.5.1.4</ecNumber>
    </recommendedName>
</protein>
<sequence>MIEIDGSQGEGGGQVLRTALTLSMITGQPFRVANIRARRPKPGLMRQHLASVKAAAEVCGARVKGAELGSCELEFHPGAIKAGEYDFQIGTAGSSTLVLQTVVPALLYAPAPSTVRVSGGTHNSKAPPAEFLQRAYGRALASMGAQVAFEMERAGFYPAGGGIMRAAVQPLQGWCQLALVERGERRAAYAESLVAAVPAGVAKRELDCVASAMGWSGEQLRFHALPDSWGPGNALLLTLEHEHVTEVFVAFGEKARRAEEVARDAVAQARRYIASGAAVSEHLADQLLVPMALAGGGSFTLDVVSQHTRTNAEVIGRFLPVAITFSQGAHASTCEVRAHDCEIR</sequence>
<feature type="binding site" evidence="5">
    <location>
        <position position="100"/>
    </location>
    <ligand>
        <name>ATP</name>
        <dbReference type="ChEBI" id="CHEBI:30616"/>
    </ligand>
</feature>
<comment type="catalytic activity">
    <reaction evidence="4 5">
        <text>a 3'-end 3'-phospho-ribonucleotide-RNA + ATP = a 3'-end 2',3'-cyclophospho-ribonucleotide-RNA + AMP + diphosphate</text>
        <dbReference type="Rhea" id="RHEA:23976"/>
        <dbReference type="Rhea" id="RHEA-COMP:10463"/>
        <dbReference type="Rhea" id="RHEA-COMP:10464"/>
        <dbReference type="ChEBI" id="CHEBI:30616"/>
        <dbReference type="ChEBI" id="CHEBI:33019"/>
        <dbReference type="ChEBI" id="CHEBI:83062"/>
        <dbReference type="ChEBI" id="CHEBI:83064"/>
        <dbReference type="ChEBI" id="CHEBI:456215"/>
        <dbReference type="EC" id="6.5.1.4"/>
    </reaction>
</comment>
<evidence type="ECO:0000256" key="1">
    <source>
        <dbReference type="ARBA" id="ARBA00009206"/>
    </source>
</evidence>
<dbReference type="PIRSF" id="PIRSF005378">
    <property type="entry name" value="RNA3'_term_phos_cycl_euk"/>
    <property type="match status" value="1"/>
</dbReference>
<dbReference type="GO" id="GO:0005524">
    <property type="term" value="F:ATP binding"/>
    <property type="evidence" value="ECO:0007669"/>
    <property type="project" value="UniProtKB-KW"/>
</dbReference>
<dbReference type="GO" id="GO:0006396">
    <property type="term" value="P:RNA processing"/>
    <property type="evidence" value="ECO:0007669"/>
    <property type="project" value="UniProtKB-UniRule"/>
</dbReference>
<dbReference type="InterPro" id="IPR000228">
    <property type="entry name" value="RNA3'_term_phos_cyc"/>
</dbReference>
<keyword evidence="2 5" id="KW-0436">Ligase</keyword>
<keyword evidence="5" id="KW-0067">ATP-binding</keyword>
<comment type="function">
    <text evidence="5">Catalyzes the conversion of 3'-phosphate to a 2',3'-cyclic phosphodiester at the end of RNA. The mechanism of action of the enzyme occurs in 3 steps: (A) adenylation of the enzyme by ATP; (B) transfer of adenylate to an RNA-N3'P to produce RNA-N3'PP5'A; (C) and attack of the adjacent 2'-hydroxyl on the 3'-phosphorus in the diester linkage to produce the cyclic end product. The biological role of this enzyme is unknown but it is likely to function in some aspects of cellular RNA processing.</text>
</comment>
<evidence type="ECO:0000313" key="9">
    <source>
        <dbReference type="EMBL" id="MYN05628.1"/>
    </source>
</evidence>
<evidence type="ECO:0000256" key="3">
    <source>
        <dbReference type="ARBA" id="ARBA00022741"/>
    </source>
</evidence>
<dbReference type="HAMAP" id="MF_00200">
    <property type="entry name" value="RTC"/>
    <property type="match status" value="1"/>
</dbReference>
<dbReference type="Pfam" id="PF05189">
    <property type="entry name" value="RTC_insert"/>
    <property type="match status" value="1"/>
</dbReference>
<comment type="similarity">
    <text evidence="1 5">Belongs to the RNA 3'-terminal cyclase family. Type 1 subfamily.</text>
</comment>
<dbReference type="GO" id="GO:0005737">
    <property type="term" value="C:cytoplasm"/>
    <property type="evidence" value="ECO:0007669"/>
    <property type="project" value="UniProtKB-SubCell"/>
</dbReference>
<evidence type="ECO:0000259" key="8">
    <source>
        <dbReference type="Pfam" id="PF05189"/>
    </source>
</evidence>
<gene>
    <name evidence="5" type="primary">rtcA</name>
    <name evidence="9" type="ORF">GTP41_26395</name>
</gene>
<dbReference type="PANTHER" id="PTHR11096">
    <property type="entry name" value="RNA 3' TERMINAL PHOSPHATE CYCLASE"/>
    <property type="match status" value="1"/>
</dbReference>
<keyword evidence="3 5" id="KW-0547">Nucleotide-binding</keyword>
<feature type="domain" description="RNA 3'-terminal phosphate cyclase" evidence="7">
    <location>
        <begin position="9"/>
        <end position="324"/>
    </location>
</feature>
<evidence type="ECO:0000256" key="2">
    <source>
        <dbReference type="ARBA" id="ARBA00022598"/>
    </source>
</evidence>
<dbReference type="InterPro" id="IPR013792">
    <property type="entry name" value="RNA3'P_cycl/enolpyr_Trfase_a/b"/>
</dbReference>
<organism evidence="9 10">
    <name type="scientific">Pseudoduganella guangdongensis</name>
    <dbReference type="NCBI Taxonomy" id="2692179"/>
    <lineage>
        <taxon>Bacteria</taxon>
        <taxon>Pseudomonadati</taxon>
        <taxon>Pseudomonadota</taxon>
        <taxon>Betaproteobacteria</taxon>
        <taxon>Burkholderiales</taxon>
        <taxon>Oxalobacteraceae</taxon>
        <taxon>Telluria group</taxon>
        <taxon>Pseudoduganella</taxon>
    </lineage>
</organism>
<name>A0A6N9HPR5_9BURK</name>
<dbReference type="InterPro" id="IPR036553">
    <property type="entry name" value="RPTC_insert"/>
</dbReference>
<proteinExistence type="inferred from homology"/>
<dbReference type="InterPro" id="IPR013791">
    <property type="entry name" value="RNA3'-term_phos_cycl_insert"/>
</dbReference>
<dbReference type="EC" id="6.5.1.4" evidence="5 6"/>
<feature type="active site" description="Tele-AMP-histidine intermediate" evidence="5">
    <location>
        <position position="307"/>
    </location>
</feature>
<dbReference type="AlphaFoldDB" id="A0A6N9HPR5"/>
<dbReference type="EMBL" id="WWCJ01000035">
    <property type="protein sequence ID" value="MYN05628.1"/>
    <property type="molecule type" value="Genomic_DNA"/>
</dbReference>
<evidence type="ECO:0000313" key="10">
    <source>
        <dbReference type="Proteomes" id="UP000448575"/>
    </source>
</evidence>
<feature type="domain" description="RNA 3'-terminal phosphate cyclase insert" evidence="8">
    <location>
        <begin position="180"/>
        <end position="274"/>
    </location>
</feature>
<feature type="binding site" evidence="5">
    <location>
        <begin position="282"/>
        <end position="286"/>
    </location>
    <ligand>
        <name>ATP</name>
        <dbReference type="ChEBI" id="CHEBI:30616"/>
    </ligand>
</feature>
<dbReference type="Gene3D" id="3.30.360.20">
    <property type="entry name" value="RNA 3'-terminal phosphate cyclase, insert domain"/>
    <property type="match status" value="1"/>
</dbReference>
<dbReference type="InterPro" id="IPR037136">
    <property type="entry name" value="RNA3'_phos_cyclase_dom_sf"/>
</dbReference>
<keyword evidence="10" id="KW-1185">Reference proteome</keyword>
<dbReference type="InterPro" id="IPR017770">
    <property type="entry name" value="RNA3'_term_phos_cyc_type_1"/>
</dbReference>
<dbReference type="Pfam" id="PF01137">
    <property type="entry name" value="RTC"/>
    <property type="match status" value="1"/>
</dbReference>
<keyword evidence="5" id="KW-0963">Cytoplasm</keyword>
<comment type="subcellular location">
    <subcellularLocation>
        <location evidence="5">Cytoplasm</location>
    </subcellularLocation>
</comment>
<dbReference type="Proteomes" id="UP000448575">
    <property type="component" value="Unassembled WGS sequence"/>
</dbReference>
<dbReference type="PANTHER" id="PTHR11096:SF0">
    <property type="entry name" value="RNA 3'-TERMINAL PHOSPHATE CYCLASE"/>
    <property type="match status" value="1"/>
</dbReference>